<dbReference type="PANTHER" id="PTHR34788">
    <property type="entry name" value="F15I1.22"/>
    <property type="match status" value="1"/>
</dbReference>
<dbReference type="PANTHER" id="PTHR34788:SF4">
    <property type="entry name" value="F15I1.22"/>
    <property type="match status" value="1"/>
</dbReference>
<dbReference type="EMBL" id="CAADRP010001963">
    <property type="protein sequence ID" value="VFU57929.1"/>
    <property type="molecule type" value="Genomic_DNA"/>
</dbReference>
<sequence length="136" mass="15920">MAQEHDIPLKNTHLAATSRWPLRRRLSIRRRKLPIIRLGGGGGGEKPRRRRMFLMRMLRGMRLRWLKLQYLSLLKKVKEYHRDLIKDFKVSGSSIEAYNQRLLMETSFAVPGLGINFSNFLSVASRSNPSRSFHIM</sequence>
<name>A0A6N2MU24_SALVM</name>
<proteinExistence type="predicted"/>
<evidence type="ECO:0000313" key="1">
    <source>
        <dbReference type="EMBL" id="VFU57929.1"/>
    </source>
</evidence>
<gene>
    <name evidence="1" type="ORF">SVIM_LOCUS420136</name>
</gene>
<protein>
    <submittedName>
        <fullName evidence="1">Uncharacterized protein</fullName>
    </submittedName>
</protein>
<accession>A0A6N2MU24</accession>
<dbReference type="AlphaFoldDB" id="A0A6N2MU24"/>
<reference evidence="1" key="1">
    <citation type="submission" date="2019-03" db="EMBL/GenBank/DDBJ databases">
        <authorList>
            <person name="Mank J."/>
            <person name="Almeida P."/>
        </authorList>
    </citation>
    <scope>NUCLEOTIDE SEQUENCE</scope>
    <source>
        <strain evidence="1">78183</strain>
    </source>
</reference>
<organism evidence="1">
    <name type="scientific">Salix viminalis</name>
    <name type="common">Common osier</name>
    <name type="synonym">Basket willow</name>
    <dbReference type="NCBI Taxonomy" id="40686"/>
    <lineage>
        <taxon>Eukaryota</taxon>
        <taxon>Viridiplantae</taxon>
        <taxon>Streptophyta</taxon>
        <taxon>Embryophyta</taxon>
        <taxon>Tracheophyta</taxon>
        <taxon>Spermatophyta</taxon>
        <taxon>Magnoliopsida</taxon>
        <taxon>eudicotyledons</taxon>
        <taxon>Gunneridae</taxon>
        <taxon>Pentapetalae</taxon>
        <taxon>rosids</taxon>
        <taxon>fabids</taxon>
        <taxon>Malpighiales</taxon>
        <taxon>Salicaceae</taxon>
        <taxon>Saliceae</taxon>
        <taxon>Salix</taxon>
    </lineage>
</organism>